<proteinExistence type="predicted"/>
<comment type="caution">
    <text evidence="1">The sequence shown here is derived from an EMBL/GenBank/DDBJ whole genome shotgun (WGS) entry which is preliminary data.</text>
</comment>
<dbReference type="EMBL" id="PJQY01002864">
    <property type="protein sequence ID" value="PQM42120.1"/>
    <property type="molecule type" value="Genomic_DNA"/>
</dbReference>
<name>A0A314UXH1_PRUYE</name>
<evidence type="ECO:0000313" key="2">
    <source>
        <dbReference type="Proteomes" id="UP000250321"/>
    </source>
</evidence>
<dbReference type="AlphaFoldDB" id="A0A314UXH1"/>
<dbReference type="PANTHER" id="PTHR33883">
    <property type="entry name" value="WPP DOMAIN-ASSOCIATED PROTEIN"/>
    <property type="match status" value="1"/>
</dbReference>
<keyword evidence="2" id="KW-1185">Reference proteome</keyword>
<reference evidence="1 2" key="1">
    <citation type="submission" date="2018-02" db="EMBL/GenBank/DDBJ databases">
        <title>Draft genome of wild Prunus yedoensis var. nudiflora.</title>
        <authorList>
            <person name="Baek S."/>
            <person name="Kim J.-H."/>
            <person name="Choi K."/>
            <person name="Kim G.-B."/>
            <person name="Cho A."/>
            <person name="Jang H."/>
            <person name="Shin C.-H."/>
            <person name="Yu H.-J."/>
            <person name="Mun J.-H."/>
        </authorList>
    </citation>
    <scope>NUCLEOTIDE SEQUENCE [LARGE SCALE GENOMIC DNA]</scope>
    <source>
        <strain evidence="2">cv. Jeju island</strain>
        <tissue evidence="1">Leaf</tissue>
    </source>
</reference>
<dbReference type="Proteomes" id="UP000250321">
    <property type="component" value="Unassembled WGS sequence"/>
</dbReference>
<dbReference type="OrthoDB" id="1868826at2759"/>
<dbReference type="PANTHER" id="PTHR33883:SF7">
    <property type="entry name" value="OS04G0521600 PROTEIN"/>
    <property type="match status" value="1"/>
</dbReference>
<dbReference type="InterPro" id="IPR037490">
    <property type="entry name" value="WAP"/>
</dbReference>
<gene>
    <name evidence="1" type="ORF">Pyn_02508</name>
</gene>
<protein>
    <submittedName>
        <fullName evidence="1">WPP domain-associated protein</fullName>
    </submittedName>
</protein>
<sequence>MVEVLRDAFDLFREADSGTQDKFPKGMLFANKLQNDRQVGAEENLNEKIGMEEDLISESSKLASKALGSELGSSLDIVVGGLQKVYDQVSPAVGSAHSSEPSYCQPKANKEIQEALVDLEHSTKEKLEINFLRNAFTRRCQDLWKAETEVDLLGDQVDVLVGLLEKIYPILCHHSLVLQQYFEVSDILQLIKKELTGAVNDIQKLTCA</sequence>
<organism evidence="1 2">
    <name type="scientific">Prunus yedoensis var. nudiflora</name>
    <dbReference type="NCBI Taxonomy" id="2094558"/>
    <lineage>
        <taxon>Eukaryota</taxon>
        <taxon>Viridiplantae</taxon>
        <taxon>Streptophyta</taxon>
        <taxon>Embryophyta</taxon>
        <taxon>Tracheophyta</taxon>
        <taxon>Spermatophyta</taxon>
        <taxon>Magnoliopsida</taxon>
        <taxon>eudicotyledons</taxon>
        <taxon>Gunneridae</taxon>
        <taxon>Pentapetalae</taxon>
        <taxon>rosids</taxon>
        <taxon>fabids</taxon>
        <taxon>Rosales</taxon>
        <taxon>Rosaceae</taxon>
        <taxon>Amygdaloideae</taxon>
        <taxon>Amygdaleae</taxon>
        <taxon>Prunus</taxon>
    </lineage>
</organism>
<accession>A0A314UXH1</accession>
<dbReference type="STRING" id="2094558.A0A314UXH1"/>
<evidence type="ECO:0000313" key="1">
    <source>
        <dbReference type="EMBL" id="PQM42120.1"/>
    </source>
</evidence>